<gene>
    <name evidence="2" type="ORF">At1D1609_36640</name>
</gene>
<dbReference type="SMART" id="SM00860">
    <property type="entry name" value="SMI1_KNR4"/>
    <property type="match status" value="1"/>
</dbReference>
<evidence type="ECO:0000313" key="2">
    <source>
        <dbReference type="EMBL" id="AVH43717.1"/>
    </source>
</evidence>
<sequence length="330" mass="36874">MITRRATLAYFAGASLATLWKEEAMTAEWTAESFEAHIRAFFDDIEAKANAASSTSQIGPLRDQLNREWLGAKPGAFLPPDMFDQLRARLGVVEDVLTDRFVALRDAGGTTQADERIIIERDGPVTATFFYARHYSNKDQPWDATVAQQTIQLTEERLGIEFPRGLRDLYTLQNGGHTDFYLSSTEKTPPYEFGGSSHADIDDAYDVWFSALPGMDIMPLQSLQTLGSFSDTIDFGEVDDAWRSYIPGIDRLIPISSYDSDIWLCLDYRKGSTAPKVVLFDDTKGERSGKNMFAYEAPDFASFFAGLRRHAITIENGLRMRGLRALAEGG</sequence>
<dbReference type="RefSeq" id="WP_104679735.1">
    <property type="nucleotide sequence ID" value="NZ_CP026925.1"/>
</dbReference>
<organism evidence="2 3">
    <name type="scientific">Agrobacterium tumefaciens</name>
    <dbReference type="NCBI Taxonomy" id="358"/>
    <lineage>
        <taxon>Bacteria</taxon>
        <taxon>Pseudomonadati</taxon>
        <taxon>Pseudomonadota</taxon>
        <taxon>Alphaproteobacteria</taxon>
        <taxon>Hyphomicrobiales</taxon>
        <taxon>Rhizobiaceae</taxon>
        <taxon>Rhizobium/Agrobacterium group</taxon>
        <taxon>Agrobacterium</taxon>
        <taxon>Agrobacterium tumefaciens complex</taxon>
    </lineage>
</organism>
<proteinExistence type="predicted"/>
<dbReference type="InterPro" id="IPR037883">
    <property type="entry name" value="Knr4/Smi1-like_sf"/>
</dbReference>
<name>A0A2L2LHA8_AGRTU</name>
<accession>A0A2L2LHA8</accession>
<dbReference type="AlphaFoldDB" id="A0A2L2LHA8"/>
<dbReference type="InterPro" id="IPR018958">
    <property type="entry name" value="Knr4/Smi1-like_dom"/>
</dbReference>
<dbReference type="Gene3D" id="3.40.1580.10">
    <property type="entry name" value="SMI1/KNR4-like"/>
    <property type="match status" value="1"/>
</dbReference>
<dbReference type="Pfam" id="PF09346">
    <property type="entry name" value="SMI1_KNR4"/>
    <property type="match status" value="1"/>
</dbReference>
<dbReference type="EMBL" id="CP026925">
    <property type="protein sequence ID" value="AVH43717.1"/>
    <property type="molecule type" value="Genomic_DNA"/>
</dbReference>
<evidence type="ECO:0000259" key="1">
    <source>
        <dbReference type="SMART" id="SM00860"/>
    </source>
</evidence>
<feature type="domain" description="Knr4/Smi1-like" evidence="1">
    <location>
        <begin position="145"/>
        <end position="306"/>
    </location>
</feature>
<reference evidence="2 3" key="1">
    <citation type="submission" date="2018-02" db="EMBL/GenBank/DDBJ databases">
        <title>Complete genome sequence of Agrobacterium tumefaciens 1D1609.</title>
        <authorList>
            <person name="Cho S.-T."/>
            <person name="Haryono M."/>
            <person name="Chang H.-H."/>
            <person name="Santos M.N."/>
            <person name="Lai E.-M."/>
            <person name="Kuo C.-H."/>
        </authorList>
    </citation>
    <scope>NUCLEOTIDE SEQUENCE [LARGE SCALE GENOMIC DNA]</scope>
    <source>
        <strain evidence="2 3">1D1609</strain>
    </source>
</reference>
<protein>
    <recommendedName>
        <fullName evidence="1">Knr4/Smi1-like domain-containing protein</fullName>
    </recommendedName>
</protein>
<evidence type="ECO:0000313" key="3">
    <source>
        <dbReference type="Proteomes" id="UP000237717"/>
    </source>
</evidence>
<dbReference type="SUPFAM" id="SSF160631">
    <property type="entry name" value="SMI1/KNR4-like"/>
    <property type="match status" value="1"/>
</dbReference>
<dbReference type="Proteomes" id="UP000237717">
    <property type="component" value="Chromosome II"/>
</dbReference>